<dbReference type="PANTHER" id="PTHR38432">
    <property type="entry name" value="TELA-LIKE PROTEIN SAOUHSC_01408"/>
    <property type="match status" value="1"/>
</dbReference>
<evidence type="ECO:0000313" key="4">
    <source>
        <dbReference type="Proteomes" id="UP000001937"/>
    </source>
</evidence>
<reference evidence="3 4" key="1">
    <citation type="journal article" date="2007" name="Genome Res.">
        <title>Genome characteristics of facultatively symbiotic Frankia sp. strains reflect host range and host plant biogeography.</title>
        <authorList>
            <person name="Normand P."/>
            <person name="Lapierre P."/>
            <person name="Tisa L.S."/>
            <person name="Gogarten J.P."/>
            <person name="Alloisio N."/>
            <person name="Bagnarol E."/>
            <person name="Bassi C.A."/>
            <person name="Berry A.M."/>
            <person name="Bickhart D.M."/>
            <person name="Choisne N."/>
            <person name="Couloux A."/>
            <person name="Cournoyer B."/>
            <person name="Cruveiller S."/>
            <person name="Daubin V."/>
            <person name="Demange N."/>
            <person name="Francino M.P."/>
            <person name="Goltsman E."/>
            <person name="Huang Y."/>
            <person name="Kopp O.R."/>
            <person name="Labarre L."/>
            <person name="Lapidus A."/>
            <person name="Lavire C."/>
            <person name="Marechal J."/>
            <person name="Martinez M."/>
            <person name="Mastronunzio J.E."/>
            <person name="Mullin B.C."/>
            <person name="Niemann J."/>
            <person name="Pujic P."/>
            <person name="Rawnsley T."/>
            <person name="Rouy Z."/>
            <person name="Schenowitz C."/>
            <person name="Sellstedt A."/>
            <person name="Tavares F."/>
            <person name="Tomkins J.P."/>
            <person name="Vallenet D."/>
            <person name="Valverde C."/>
            <person name="Wall L.G."/>
            <person name="Wang Y."/>
            <person name="Medigue C."/>
            <person name="Benson D.R."/>
        </authorList>
    </citation>
    <scope>NUCLEOTIDE SEQUENCE [LARGE SCALE GENOMIC DNA]</scope>
    <source>
        <strain evidence="4">DSM 45818 / CECT 9043 / CcI3</strain>
    </source>
</reference>
<dbReference type="KEGG" id="fra:Francci3_2919"/>
<dbReference type="eggNOG" id="COG3853">
    <property type="taxonomic scope" value="Bacteria"/>
</dbReference>
<dbReference type="EMBL" id="CP000249">
    <property type="protein sequence ID" value="ABD12277.1"/>
    <property type="molecule type" value="Genomic_DNA"/>
</dbReference>
<dbReference type="STRING" id="106370.Francci3_2919"/>
<dbReference type="HOGENOM" id="CLU_036971_0_0_11"/>
<evidence type="ECO:0000256" key="1">
    <source>
        <dbReference type="ARBA" id="ARBA00005541"/>
    </source>
</evidence>
<dbReference type="InterPro" id="IPR008863">
    <property type="entry name" value="Toxic_anion-R_TelA"/>
</dbReference>
<gene>
    <name evidence="3" type="ordered locus">Francci3_2919</name>
</gene>
<sequence length="419" mass="45171">MTTQPPAADRNTAPGNTSPGGLVLTPPEPVAPVPLDRAEPAVPIDPDAVARLDEQAGTFARTLLSIDAHSPAFASKVAAVHRLGEKEIRESASVSNRLLDKPTRAMNSGPFDQTSAVSKSLVELRRVVADLDPSRQNLDAPRKLLGVLPFGNRLRDYFASYRSSQAHLDGILRALQHGQEELRRDNAAIEQEKQNLWVAIGRLREYAYLAGRLDGELETGIAALAGADPDRAEELRRDVLFYVRQKHQDLLTQLAVGAQGYLALDLLRRNNLELIKGVDRASTTTVSALRTAVIVAQALADQKMVLDQISALNSTTEKIISGTSELLRRQSADVHRQASSATVSLRTLQQAFANIYATIDAIDDYRAAALDTMRTTVDALSTEIGRATAYLDRSAAGEIGELGSYPDGGGELTLPGGGR</sequence>
<dbReference type="Proteomes" id="UP000001937">
    <property type="component" value="Chromosome"/>
</dbReference>
<feature type="region of interest" description="Disordered" evidence="2">
    <location>
        <begin position="1"/>
        <end position="39"/>
    </location>
</feature>
<comment type="similarity">
    <text evidence="1">Belongs to the TelA family.</text>
</comment>
<name>Q2J8W5_FRACC</name>
<dbReference type="AlphaFoldDB" id="Q2J8W5"/>
<dbReference type="PANTHER" id="PTHR38432:SF1">
    <property type="entry name" value="TELA-LIKE PROTEIN SAOUHSC_01408"/>
    <property type="match status" value="1"/>
</dbReference>
<keyword evidence="4" id="KW-1185">Reference proteome</keyword>
<evidence type="ECO:0000313" key="3">
    <source>
        <dbReference type="EMBL" id="ABD12277.1"/>
    </source>
</evidence>
<proteinExistence type="inferred from homology"/>
<dbReference type="RefSeq" id="WP_011437306.1">
    <property type="nucleotide sequence ID" value="NC_007777.1"/>
</dbReference>
<dbReference type="PhylomeDB" id="Q2J8W5"/>
<protein>
    <submittedName>
        <fullName evidence="3">Toxic anion resistance</fullName>
    </submittedName>
</protein>
<organism evidence="3 4">
    <name type="scientific">Frankia casuarinae (strain DSM 45818 / CECT 9043 / HFP020203 / CcI3)</name>
    <dbReference type="NCBI Taxonomy" id="106370"/>
    <lineage>
        <taxon>Bacteria</taxon>
        <taxon>Bacillati</taxon>
        <taxon>Actinomycetota</taxon>
        <taxon>Actinomycetes</taxon>
        <taxon>Frankiales</taxon>
        <taxon>Frankiaceae</taxon>
        <taxon>Frankia</taxon>
    </lineage>
</organism>
<dbReference type="Pfam" id="PF05816">
    <property type="entry name" value="TelA"/>
    <property type="match status" value="1"/>
</dbReference>
<evidence type="ECO:0000256" key="2">
    <source>
        <dbReference type="SAM" id="MobiDB-lite"/>
    </source>
</evidence>
<accession>Q2J8W5</accession>